<evidence type="ECO:0000313" key="1">
    <source>
        <dbReference type="EMBL" id="THF74708.1"/>
    </source>
</evidence>
<proteinExistence type="predicted"/>
<dbReference type="Gene3D" id="1.10.10.1150">
    <property type="entry name" value="Coenzyme PQQ synthesis protein D (PqqD)"/>
    <property type="match status" value="1"/>
</dbReference>
<dbReference type="InterPro" id="IPR041881">
    <property type="entry name" value="PqqD_sf"/>
</dbReference>
<dbReference type="Pfam" id="PF05402">
    <property type="entry name" value="PqqD"/>
    <property type="match status" value="1"/>
</dbReference>
<dbReference type="InterPro" id="IPR008792">
    <property type="entry name" value="PQQD"/>
</dbReference>
<sequence>MSGAGGTNSGVRVGVPEERSILGGDLMRLERLQEAEVLELDGEIIILNQLTFAVTKLNGSAGWIWQQLEGGLTVEELVQRMVAEYEGVDAAQVGADIAGFIDQMSSIGLIKRAG</sequence>
<gene>
    <name evidence="1" type="ORF">E6C55_24155</name>
</gene>
<protein>
    <submittedName>
        <fullName evidence="1">PqqD family protein</fullName>
    </submittedName>
</protein>
<organism evidence="1 2">
    <name type="scientific">Cohnella fermenti</name>
    <dbReference type="NCBI Taxonomy" id="2565925"/>
    <lineage>
        <taxon>Bacteria</taxon>
        <taxon>Bacillati</taxon>
        <taxon>Bacillota</taxon>
        <taxon>Bacilli</taxon>
        <taxon>Bacillales</taxon>
        <taxon>Paenibacillaceae</taxon>
        <taxon>Cohnella</taxon>
    </lineage>
</organism>
<dbReference type="Proteomes" id="UP000310636">
    <property type="component" value="Unassembled WGS sequence"/>
</dbReference>
<dbReference type="EMBL" id="SSOB01000038">
    <property type="protein sequence ID" value="THF74708.1"/>
    <property type="molecule type" value="Genomic_DNA"/>
</dbReference>
<name>A0A4S4BQ34_9BACL</name>
<dbReference type="OrthoDB" id="2882895at2"/>
<accession>A0A4S4BQ34</accession>
<dbReference type="AlphaFoldDB" id="A0A4S4BQ34"/>
<keyword evidence="2" id="KW-1185">Reference proteome</keyword>
<evidence type="ECO:0000313" key="2">
    <source>
        <dbReference type="Proteomes" id="UP000310636"/>
    </source>
</evidence>
<reference evidence="1 2" key="1">
    <citation type="submission" date="2019-04" db="EMBL/GenBank/DDBJ databases">
        <title>Cohnella sp. nov. isolated from preserved vegetables.</title>
        <authorList>
            <person name="Lin S.-Y."/>
            <person name="Hung M.-H."/>
            <person name="Young C.-C."/>
        </authorList>
    </citation>
    <scope>NUCLEOTIDE SEQUENCE [LARGE SCALE GENOMIC DNA]</scope>
    <source>
        <strain evidence="1 2">CC-MHH1044</strain>
    </source>
</reference>
<comment type="caution">
    <text evidence="1">The sequence shown here is derived from an EMBL/GenBank/DDBJ whole genome shotgun (WGS) entry which is preliminary data.</text>
</comment>